<gene>
    <name evidence="1" type="ORF">UFOVP452_30</name>
</gene>
<name>A0A6J5M8Z8_9CAUD</name>
<dbReference type="EMBL" id="LR796413">
    <property type="protein sequence ID" value="CAB4142682.1"/>
    <property type="molecule type" value="Genomic_DNA"/>
</dbReference>
<accession>A0A6J5M8Z8</accession>
<sequence length="137" mass="15243">MATDTTYAAVRALLEAEFTEAPLYWENETQDPPSAATWVLVEFAGDAFEQTSIGAGERRDNRWVENGIVYLHVMAPRGAGAEDPRRIARVLAEIFRDVTELAPSIEFDRTSIGLGGVSDEDGAFWRLPVSVTYTREF</sequence>
<protein>
    <submittedName>
        <fullName evidence="1">Uncharacterized protein</fullName>
    </submittedName>
</protein>
<dbReference type="Pfam" id="PF13554">
    <property type="entry name" value="Phage_tail_terminator_5"/>
    <property type="match status" value="1"/>
</dbReference>
<reference evidence="1" key="1">
    <citation type="submission" date="2020-04" db="EMBL/GenBank/DDBJ databases">
        <authorList>
            <person name="Chiriac C."/>
            <person name="Salcher M."/>
            <person name="Ghai R."/>
            <person name="Kavagutti S V."/>
        </authorList>
    </citation>
    <scope>NUCLEOTIDE SEQUENCE</scope>
</reference>
<proteinExistence type="predicted"/>
<dbReference type="InterPro" id="IPR025395">
    <property type="entry name" value="Phage_tail_terminator-like"/>
</dbReference>
<dbReference type="Gene3D" id="3.30.2000.20">
    <property type="match status" value="1"/>
</dbReference>
<organism evidence="1">
    <name type="scientific">uncultured Caudovirales phage</name>
    <dbReference type="NCBI Taxonomy" id="2100421"/>
    <lineage>
        <taxon>Viruses</taxon>
        <taxon>Duplodnaviria</taxon>
        <taxon>Heunggongvirae</taxon>
        <taxon>Uroviricota</taxon>
        <taxon>Caudoviricetes</taxon>
        <taxon>Peduoviridae</taxon>
        <taxon>Maltschvirus</taxon>
        <taxon>Maltschvirus maltsch</taxon>
    </lineage>
</organism>
<evidence type="ECO:0000313" key="1">
    <source>
        <dbReference type="EMBL" id="CAB4142682.1"/>
    </source>
</evidence>